<proteinExistence type="predicted"/>
<dbReference type="GO" id="GO:0000976">
    <property type="term" value="F:transcription cis-regulatory region binding"/>
    <property type="evidence" value="ECO:0007669"/>
    <property type="project" value="TreeGrafter"/>
</dbReference>
<dbReference type="PROSITE" id="PS50977">
    <property type="entry name" value="HTH_TETR_2"/>
    <property type="match status" value="1"/>
</dbReference>
<organism evidence="6 7">
    <name type="scientific">Roseospira marina</name>
    <dbReference type="NCBI Taxonomy" id="140057"/>
    <lineage>
        <taxon>Bacteria</taxon>
        <taxon>Pseudomonadati</taxon>
        <taxon>Pseudomonadota</taxon>
        <taxon>Alphaproteobacteria</taxon>
        <taxon>Rhodospirillales</taxon>
        <taxon>Rhodospirillaceae</taxon>
        <taxon>Roseospira</taxon>
    </lineage>
</organism>
<dbReference type="EMBL" id="VWPJ01000011">
    <property type="protein sequence ID" value="KAA5605162.1"/>
    <property type="molecule type" value="Genomic_DNA"/>
</dbReference>
<evidence type="ECO:0000256" key="4">
    <source>
        <dbReference type="PROSITE-ProRule" id="PRU00335"/>
    </source>
</evidence>
<dbReference type="InterPro" id="IPR009057">
    <property type="entry name" value="Homeodomain-like_sf"/>
</dbReference>
<protein>
    <submittedName>
        <fullName evidence="6">TetR/AcrR family transcriptional regulator</fullName>
    </submittedName>
</protein>
<dbReference type="SUPFAM" id="SSF46689">
    <property type="entry name" value="Homeodomain-like"/>
    <property type="match status" value="1"/>
</dbReference>
<keyword evidence="2 4" id="KW-0238">DNA-binding</keyword>
<name>A0A5M6IAH5_9PROT</name>
<feature type="DNA-binding region" description="H-T-H motif" evidence="4">
    <location>
        <begin position="28"/>
        <end position="47"/>
    </location>
</feature>
<dbReference type="PANTHER" id="PTHR30055:SF234">
    <property type="entry name" value="HTH-TYPE TRANSCRIPTIONAL REGULATOR BETI"/>
    <property type="match status" value="1"/>
</dbReference>
<dbReference type="InterPro" id="IPR036271">
    <property type="entry name" value="Tet_transcr_reg_TetR-rel_C_sf"/>
</dbReference>
<dbReference type="PANTHER" id="PTHR30055">
    <property type="entry name" value="HTH-TYPE TRANSCRIPTIONAL REGULATOR RUTR"/>
    <property type="match status" value="1"/>
</dbReference>
<keyword evidence="7" id="KW-1185">Reference proteome</keyword>
<evidence type="ECO:0000313" key="7">
    <source>
        <dbReference type="Proteomes" id="UP000324065"/>
    </source>
</evidence>
<accession>A0A5M6IAH5</accession>
<dbReference type="OrthoDB" id="9803547at2"/>
<feature type="domain" description="HTH tetR-type" evidence="5">
    <location>
        <begin position="5"/>
        <end position="65"/>
    </location>
</feature>
<dbReference type="SUPFAM" id="SSF48498">
    <property type="entry name" value="Tetracyclin repressor-like, C-terminal domain"/>
    <property type="match status" value="1"/>
</dbReference>
<dbReference type="InterPro" id="IPR050109">
    <property type="entry name" value="HTH-type_TetR-like_transc_reg"/>
</dbReference>
<gene>
    <name evidence="6" type="ORF">F1188_12860</name>
</gene>
<keyword evidence="1" id="KW-0805">Transcription regulation</keyword>
<reference evidence="6 7" key="1">
    <citation type="submission" date="2019-09" db="EMBL/GenBank/DDBJ databases">
        <title>Genome sequence of Roseospira marina, one of the more divergent members of the non-sulfur purple photosynthetic bacterial family, the Rhodospirillaceae.</title>
        <authorList>
            <person name="Meyer T."/>
            <person name="Kyndt J."/>
        </authorList>
    </citation>
    <scope>NUCLEOTIDE SEQUENCE [LARGE SCALE GENOMIC DNA]</scope>
    <source>
        <strain evidence="6 7">DSM 15113</strain>
    </source>
</reference>
<dbReference type="Gene3D" id="1.10.357.10">
    <property type="entry name" value="Tetracycline Repressor, domain 2"/>
    <property type="match status" value="1"/>
</dbReference>
<dbReference type="InterPro" id="IPR001647">
    <property type="entry name" value="HTH_TetR"/>
</dbReference>
<evidence type="ECO:0000313" key="6">
    <source>
        <dbReference type="EMBL" id="KAA5605162.1"/>
    </source>
</evidence>
<dbReference type="GO" id="GO:0003700">
    <property type="term" value="F:DNA-binding transcription factor activity"/>
    <property type="evidence" value="ECO:0007669"/>
    <property type="project" value="TreeGrafter"/>
</dbReference>
<keyword evidence="3" id="KW-0804">Transcription</keyword>
<dbReference type="Pfam" id="PF00440">
    <property type="entry name" value="TetR_N"/>
    <property type="match status" value="1"/>
</dbReference>
<evidence type="ECO:0000256" key="1">
    <source>
        <dbReference type="ARBA" id="ARBA00023015"/>
    </source>
</evidence>
<dbReference type="AlphaFoldDB" id="A0A5M6IAH5"/>
<dbReference type="RefSeq" id="WP_150062832.1">
    <property type="nucleotide sequence ID" value="NZ_JACHII010000009.1"/>
</dbReference>
<evidence type="ECO:0000256" key="2">
    <source>
        <dbReference type="ARBA" id="ARBA00023125"/>
    </source>
</evidence>
<sequence>MRKVERTRHRLKRGALELFVHQGISETTTRQIAAACDMSEGNIYRHFPSKEELARELLHDEMVRLATGLRGAVAVDTPFKETVLALVRAYCRLAAEDWLGFSYHLRFQHEMLGDLTFDPQDDPVALIRDVVEAAMQAGVIPVRPVELVIGMGLGVVMQTALQILYGRLPEPLDDYADELAEAVWRVVGPVDAP</sequence>
<dbReference type="Proteomes" id="UP000324065">
    <property type="component" value="Unassembled WGS sequence"/>
</dbReference>
<evidence type="ECO:0000256" key="3">
    <source>
        <dbReference type="ARBA" id="ARBA00023163"/>
    </source>
</evidence>
<evidence type="ECO:0000259" key="5">
    <source>
        <dbReference type="PROSITE" id="PS50977"/>
    </source>
</evidence>
<comment type="caution">
    <text evidence="6">The sequence shown here is derived from an EMBL/GenBank/DDBJ whole genome shotgun (WGS) entry which is preliminary data.</text>
</comment>
<dbReference type="PRINTS" id="PR00455">
    <property type="entry name" value="HTHTETR"/>
</dbReference>